<name>A0A2X2UXX7_CAPOC</name>
<evidence type="ECO:0000259" key="4">
    <source>
        <dbReference type="Pfam" id="PF25917"/>
    </source>
</evidence>
<dbReference type="InterPro" id="IPR058624">
    <property type="entry name" value="MdtA-like_HH"/>
</dbReference>
<reference evidence="6 7" key="1">
    <citation type="submission" date="2018-06" db="EMBL/GenBank/DDBJ databases">
        <authorList>
            <consortium name="Pathogen Informatics"/>
            <person name="Doyle S."/>
        </authorList>
    </citation>
    <scope>NUCLEOTIDE SEQUENCE [LARGE SCALE GENOMIC DNA]</scope>
    <source>
        <strain evidence="6 7">NCTC11545</strain>
    </source>
</reference>
<keyword evidence="2" id="KW-0472">Membrane</keyword>
<dbReference type="Gene3D" id="2.40.50.100">
    <property type="match status" value="1"/>
</dbReference>
<dbReference type="EMBL" id="UAVS01000005">
    <property type="protein sequence ID" value="SQA94289.1"/>
    <property type="molecule type" value="Genomic_DNA"/>
</dbReference>
<dbReference type="InterPro" id="IPR006143">
    <property type="entry name" value="RND_pump_MFP"/>
</dbReference>
<accession>A0A2X2UXX7</accession>
<dbReference type="PANTHER" id="PTHR30469">
    <property type="entry name" value="MULTIDRUG RESISTANCE PROTEIN MDTA"/>
    <property type="match status" value="1"/>
</dbReference>
<evidence type="ECO:0000259" key="5">
    <source>
        <dbReference type="Pfam" id="PF26002"/>
    </source>
</evidence>
<dbReference type="NCBIfam" id="TIGR01730">
    <property type="entry name" value="RND_mfp"/>
    <property type="match status" value="1"/>
</dbReference>
<feature type="domain" description="AprE-like beta-barrel" evidence="5">
    <location>
        <begin position="240"/>
        <end position="332"/>
    </location>
</feature>
<sequence>MFYTFAPENNFTIMKRKTVLIILAVILLIIILIIGKKAGWFGEENSAINVETQKVIPTTLIQKVSATGKIQPELEIKLSSEVSGEIIELPVKEGQMVKKGDLLVRINPDIYQSVVKRSAASLETVRASLQQSSATLKEAEESYKRNKVLFDKGVISKSDWDKAVSAYEVAKASRESARFNVQSAMASVSEAQDNLKKTIIYSPTDGTISKLSVELGERVVGTMQMTGTEIMRVANLHNMEVEVDVNENDIVKISVGDSVNVEVDAYLKRVFKGTVTNIANTANATTSADQVTNFKVKIHIEEASYKDLSENKPVGYSPFRPGMTATVDIITQTKKDVVAVPISAIIVKKKSEIDPKTPKEEADKKQEAVFVLKDGKAELRAVNTGIQDNVNIEILSGVAKDETIITGPYSAISKTLKNGDAVQTTNK</sequence>
<dbReference type="InterPro" id="IPR058625">
    <property type="entry name" value="MdtA-like_BSH"/>
</dbReference>
<dbReference type="GO" id="GO:1990281">
    <property type="term" value="C:efflux pump complex"/>
    <property type="evidence" value="ECO:0007669"/>
    <property type="project" value="TreeGrafter"/>
</dbReference>
<feature type="domain" description="Multidrug resistance protein MdtA-like alpha-helical hairpin" evidence="3">
    <location>
        <begin position="122"/>
        <end position="196"/>
    </location>
</feature>
<dbReference type="Gene3D" id="2.40.30.170">
    <property type="match status" value="1"/>
</dbReference>
<evidence type="ECO:0000259" key="3">
    <source>
        <dbReference type="Pfam" id="PF25876"/>
    </source>
</evidence>
<feature type="domain" description="Multidrug resistance protein MdtA-like barrel-sandwich hybrid" evidence="4">
    <location>
        <begin position="77"/>
        <end position="220"/>
    </location>
</feature>
<proteinExistence type="inferred from homology"/>
<dbReference type="AlphaFoldDB" id="A0A2X2UXX7"/>
<keyword evidence="2" id="KW-0812">Transmembrane</keyword>
<gene>
    <name evidence="6" type="primary">macA_2</name>
    <name evidence="6" type="ORF">NCTC11545_01673</name>
</gene>
<dbReference type="Pfam" id="PF25917">
    <property type="entry name" value="BSH_RND"/>
    <property type="match status" value="1"/>
</dbReference>
<feature type="transmembrane region" description="Helical" evidence="2">
    <location>
        <begin position="18"/>
        <end position="35"/>
    </location>
</feature>
<dbReference type="InterPro" id="IPR058982">
    <property type="entry name" value="Beta-barrel_AprE"/>
</dbReference>
<dbReference type="Gene3D" id="1.10.287.470">
    <property type="entry name" value="Helix hairpin bin"/>
    <property type="match status" value="1"/>
</dbReference>
<dbReference type="Pfam" id="PF26002">
    <property type="entry name" value="Beta-barrel_AprE"/>
    <property type="match status" value="1"/>
</dbReference>
<evidence type="ECO:0000256" key="1">
    <source>
        <dbReference type="ARBA" id="ARBA00009477"/>
    </source>
</evidence>
<organism evidence="6 7">
    <name type="scientific">Capnocytophaga ochracea</name>
    <dbReference type="NCBI Taxonomy" id="1018"/>
    <lineage>
        <taxon>Bacteria</taxon>
        <taxon>Pseudomonadati</taxon>
        <taxon>Bacteroidota</taxon>
        <taxon>Flavobacteriia</taxon>
        <taxon>Flavobacteriales</taxon>
        <taxon>Flavobacteriaceae</taxon>
        <taxon>Capnocytophaga</taxon>
    </lineage>
</organism>
<dbReference type="Gene3D" id="2.40.420.20">
    <property type="match status" value="1"/>
</dbReference>
<evidence type="ECO:0000313" key="7">
    <source>
        <dbReference type="Proteomes" id="UP000250169"/>
    </source>
</evidence>
<keyword evidence="2" id="KW-1133">Transmembrane helix</keyword>
<evidence type="ECO:0000256" key="2">
    <source>
        <dbReference type="SAM" id="Phobius"/>
    </source>
</evidence>
<dbReference type="PANTHER" id="PTHR30469:SF33">
    <property type="entry name" value="SLR1207 PROTEIN"/>
    <property type="match status" value="1"/>
</dbReference>
<evidence type="ECO:0000313" key="6">
    <source>
        <dbReference type="EMBL" id="SQA94289.1"/>
    </source>
</evidence>
<dbReference type="SUPFAM" id="SSF111369">
    <property type="entry name" value="HlyD-like secretion proteins"/>
    <property type="match status" value="1"/>
</dbReference>
<dbReference type="GO" id="GO:0015562">
    <property type="term" value="F:efflux transmembrane transporter activity"/>
    <property type="evidence" value="ECO:0007669"/>
    <property type="project" value="InterPro"/>
</dbReference>
<dbReference type="Proteomes" id="UP000250169">
    <property type="component" value="Unassembled WGS sequence"/>
</dbReference>
<protein>
    <submittedName>
        <fullName evidence="6">Macrolide-specific efflux protein macA</fullName>
    </submittedName>
</protein>
<comment type="similarity">
    <text evidence="1">Belongs to the membrane fusion protein (MFP) (TC 8.A.1) family.</text>
</comment>
<dbReference type="Pfam" id="PF25876">
    <property type="entry name" value="HH_MFP_RND"/>
    <property type="match status" value="1"/>
</dbReference>